<gene>
    <name evidence="1" type="ORF">SAMN02745135_00162</name>
</gene>
<dbReference type="InterPro" id="IPR008792">
    <property type="entry name" value="PQQD"/>
</dbReference>
<organism evidence="1 2">
    <name type="scientific">Caloranaerobacter azorensis DSM 13643</name>
    <dbReference type="NCBI Taxonomy" id="1121264"/>
    <lineage>
        <taxon>Bacteria</taxon>
        <taxon>Bacillati</taxon>
        <taxon>Bacillota</taxon>
        <taxon>Tissierellia</taxon>
        <taxon>Tissierellales</taxon>
        <taxon>Thermohalobacteraceae</taxon>
        <taxon>Caloranaerobacter</taxon>
    </lineage>
</organism>
<dbReference type="EMBL" id="FQXO01000006">
    <property type="protein sequence ID" value="SHH24377.1"/>
    <property type="molecule type" value="Genomic_DNA"/>
</dbReference>
<evidence type="ECO:0000313" key="1">
    <source>
        <dbReference type="EMBL" id="SHH24377.1"/>
    </source>
</evidence>
<dbReference type="RefSeq" id="WP_242945529.1">
    <property type="nucleotide sequence ID" value="NZ_FQXO01000006.1"/>
</dbReference>
<reference evidence="2" key="1">
    <citation type="submission" date="2016-11" db="EMBL/GenBank/DDBJ databases">
        <authorList>
            <person name="Varghese N."/>
            <person name="Submissions S."/>
        </authorList>
    </citation>
    <scope>NUCLEOTIDE SEQUENCE [LARGE SCALE GENOMIC DNA]</scope>
    <source>
        <strain evidence="2">DSM 13643</strain>
    </source>
</reference>
<proteinExistence type="predicted"/>
<keyword evidence="2" id="KW-1185">Reference proteome</keyword>
<dbReference type="Proteomes" id="UP000183967">
    <property type="component" value="Unassembled WGS sequence"/>
</dbReference>
<dbReference type="Pfam" id="PF05402">
    <property type="entry name" value="PqqD"/>
    <property type="match status" value="1"/>
</dbReference>
<protein>
    <submittedName>
        <fullName evidence="1">Coenzyme PQQ synthesis protein D (PqqD)</fullName>
    </submittedName>
</protein>
<dbReference type="Gene3D" id="1.10.10.1150">
    <property type="entry name" value="Coenzyme PQQ synthesis protein D (PqqD)"/>
    <property type="match status" value="1"/>
</dbReference>
<accession>A0A1M5RDF9</accession>
<sequence length="130" mass="15176">MSSLKLIKDRGVAMFKKIKKSVNFLELVPRKNNTLKWEVDDEGLVQIIIPRNGILDRIVRVFFKTPEVMRIDLDPIGSCVWKAIDGQRNIQDIANILKEEFGDKAEPLYERLGTYMNILRNNKFITLEKR</sequence>
<evidence type="ECO:0000313" key="2">
    <source>
        <dbReference type="Proteomes" id="UP000183967"/>
    </source>
</evidence>
<dbReference type="AlphaFoldDB" id="A0A1M5RDF9"/>
<name>A0A1M5RDF9_9FIRM</name>
<dbReference type="InterPro" id="IPR041881">
    <property type="entry name" value="PqqD_sf"/>
</dbReference>